<comment type="similarity">
    <text evidence="1">Belongs to the phosphohexose mutase family.</text>
</comment>
<dbReference type="Proteomes" id="UP000671119">
    <property type="component" value="Unassembled WGS sequence"/>
</dbReference>
<evidence type="ECO:0000313" key="4">
    <source>
        <dbReference type="Proteomes" id="UP000671119"/>
    </source>
</evidence>
<dbReference type="InterPro" id="IPR005844">
    <property type="entry name" value="A-D-PHexomutase_a/b/a-I"/>
</dbReference>
<evidence type="ECO:0000259" key="2">
    <source>
        <dbReference type="Pfam" id="PF02878"/>
    </source>
</evidence>
<feature type="domain" description="Alpha-D-phosphohexomutase alpha/beta/alpha" evidence="2">
    <location>
        <begin position="1"/>
        <end position="42"/>
    </location>
</feature>
<dbReference type="InterPro" id="IPR016055">
    <property type="entry name" value="A-D-PHexomutase_a/b/a-I/II/III"/>
</dbReference>
<evidence type="ECO:0000256" key="1">
    <source>
        <dbReference type="ARBA" id="ARBA00010231"/>
    </source>
</evidence>
<dbReference type="SUPFAM" id="SSF53738">
    <property type="entry name" value="Phosphoglucomutase, first 3 domains"/>
    <property type="match status" value="1"/>
</dbReference>
<gene>
    <name evidence="3" type="ORF">J8J21_22735</name>
</gene>
<sequence>VMISASHNPAADNGIKFLARGGQKLEDSVEDAIERVYREKSFRYPTGGAVGTVKPLEDGTEAYVKHLVSTLPEGKPLA</sequence>
<reference evidence="3 4" key="1">
    <citation type="submission" date="2021-03" db="EMBL/GenBank/DDBJ databases">
        <title>Whole Genome Sequencing of Mycobacterium tuberculosis clinical isolates from Arunachal Pradesh, India.</title>
        <authorList>
            <person name="Singh S."/>
            <person name="Mudliar S.R."/>
            <person name="Kulsum U."/>
            <person name="Rufai S.B."/>
            <person name="Singh P.K."/>
            <person name="Umpo M."/>
            <person name="Nyori M."/>
        </authorList>
    </citation>
    <scope>NUCLEOTIDE SEQUENCE [LARGE SCALE GENOMIC DNA]</scope>
    <source>
        <strain evidence="3 4">OMICS/BPL/0142/20/SP</strain>
    </source>
</reference>
<comment type="caution">
    <text evidence="3">The sequence shown here is derived from an EMBL/GenBank/DDBJ whole genome shotgun (WGS) entry which is preliminary data.</text>
</comment>
<proteinExistence type="inferred from homology"/>
<evidence type="ECO:0000313" key="3">
    <source>
        <dbReference type="EMBL" id="MBP0685865.1"/>
    </source>
</evidence>
<dbReference type="Gene3D" id="3.40.120.10">
    <property type="entry name" value="Alpha-D-Glucose-1,6-Bisphosphate, subunit A, domain 3"/>
    <property type="match status" value="1"/>
</dbReference>
<dbReference type="Pfam" id="PF02878">
    <property type="entry name" value="PGM_PMM_I"/>
    <property type="match status" value="1"/>
</dbReference>
<dbReference type="AlphaFoldDB" id="A0ABD4Q7E6"/>
<dbReference type="EMBL" id="JAGIZI010000662">
    <property type="protein sequence ID" value="MBP0685865.1"/>
    <property type="molecule type" value="Genomic_DNA"/>
</dbReference>
<organism evidence="3 4">
    <name type="scientific">Mycobacterium tuberculosis</name>
    <dbReference type="NCBI Taxonomy" id="1773"/>
    <lineage>
        <taxon>Bacteria</taxon>
        <taxon>Bacillati</taxon>
        <taxon>Actinomycetota</taxon>
        <taxon>Actinomycetes</taxon>
        <taxon>Mycobacteriales</taxon>
        <taxon>Mycobacteriaceae</taxon>
        <taxon>Mycobacterium</taxon>
        <taxon>Mycobacterium tuberculosis complex</taxon>
    </lineage>
</organism>
<feature type="non-terminal residue" evidence="3">
    <location>
        <position position="78"/>
    </location>
</feature>
<accession>A0ABD4Q7E6</accession>
<feature type="non-terminal residue" evidence="3">
    <location>
        <position position="1"/>
    </location>
</feature>
<protein>
    <submittedName>
        <fullName evidence="3">Phosphoglucosamine mutase</fullName>
    </submittedName>
</protein>
<name>A0ABD4Q7E6_MYCTX</name>